<reference evidence="2 3" key="1">
    <citation type="journal article" date="2014" name="BMC Genomics">
        <title>Comparison of environmental and isolate Sulfobacillus genomes reveals diverse carbon, sulfur, nitrogen, and hydrogen metabolisms.</title>
        <authorList>
            <person name="Justice N.B."/>
            <person name="Norman A."/>
            <person name="Brown C.T."/>
            <person name="Singh A."/>
            <person name="Thomas B.C."/>
            <person name="Banfield J.F."/>
        </authorList>
    </citation>
    <scope>NUCLEOTIDE SEQUENCE [LARGE SCALE GENOMIC DNA]</scope>
    <source>
        <strain evidence="2">AMDSBA3</strain>
    </source>
</reference>
<proteinExistence type="predicted"/>
<dbReference type="Proteomes" id="UP000241848">
    <property type="component" value="Unassembled WGS sequence"/>
</dbReference>
<feature type="domain" description="VOC" evidence="1">
    <location>
        <begin position="4"/>
        <end position="115"/>
    </location>
</feature>
<evidence type="ECO:0000259" key="1">
    <source>
        <dbReference type="PROSITE" id="PS51819"/>
    </source>
</evidence>
<evidence type="ECO:0000313" key="2">
    <source>
        <dbReference type="EMBL" id="PSR20220.1"/>
    </source>
</evidence>
<dbReference type="InterPro" id="IPR004360">
    <property type="entry name" value="Glyas_Fos-R_dOase_dom"/>
</dbReference>
<dbReference type="InterPro" id="IPR037523">
    <property type="entry name" value="VOC_core"/>
</dbReference>
<organism evidence="2 3">
    <name type="scientific">Sulfobacillus acidophilus</name>
    <dbReference type="NCBI Taxonomy" id="53633"/>
    <lineage>
        <taxon>Bacteria</taxon>
        <taxon>Bacillati</taxon>
        <taxon>Bacillota</taxon>
        <taxon>Clostridia</taxon>
        <taxon>Eubacteriales</taxon>
        <taxon>Clostridiales Family XVII. Incertae Sedis</taxon>
        <taxon>Sulfobacillus</taxon>
    </lineage>
</organism>
<dbReference type="InterPro" id="IPR029068">
    <property type="entry name" value="Glyas_Bleomycin-R_OHBP_Dase"/>
</dbReference>
<sequence length="115" mass="12636">MLEGLQEITYLVPDLDGYATWLQQVVGAREVRRFPGLIQCRIGTTLVTLHHADEKGPTGPGGQVAYWAVVDIQAAIAHFEQWGGRRYRGPIAGVDGPSVAQVQDPWGNVWGLWQA</sequence>
<dbReference type="Pfam" id="PF00903">
    <property type="entry name" value="Glyoxalase"/>
    <property type="match status" value="1"/>
</dbReference>
<dbReference type="EMBL" id="PXYV01000076">
    <property type="protein sequence ID" value="PSR20220.1"/>
    <property type="molecule type" value="Genomic_DNA"/>
</dbReference>
<dbReference type="SUPFAM" id="SSF54593">
    <property type="entry name" value="Glyoxalase/Bleomycin resistance protein/Dihydroxybiphenyl dioxygenase"/>
    <property type="match status" value="1"/>
</dbReference>
<dbReference type="AlphaFoldDB" id="A0A2T2WDD0"/>
<dbReference type="PROSITE" id="PS51819">
    <property type="entry name" value="VOC"/>
    <property type="match status" value="1"/>
</dbReference>
<gene>
    <name evidence="2" type="ORF">C7B45_15930</name>
</gene>
<dbReference type="Gene3D" id="3.10.180.10">
    <property type="entry name" value="2,3-Dihydroxybiphenyl 1,2-Dioxygenase, domain 1"/>
    <property type="match status" value="1"/>
</dbReference>
<accession>A0A2T2WDD0</accession>
<protein>
    <submittedName>
        <fullName evidence="2">Bleomycin resistance protein</fullName>
    </submittedName>
</protein>
<name>A0A2T2WDD0_9FIRM</name>
<comment type="caution">
    <text evidence="2">The sequence shown here is derived from an EMBL/GenBank/DDBJ whole genome shotgun (WGS) entry which is preliminary data.</text>
</comment>
<evidence type="ECO:0000313" key="3">
    <source>
        <dbReference type="Proteomes" id="UP000241848"/>
    </source>
</evidence>